<dbReference type="InterPro" id="IPR011006">
    <property type="entry name" value="CheY-like_superfamily"/>
</dbReference>
<dbReference type="Pfam" id="PF07238">
    <property type="entry name" value="PilZ"/>
    <property type="match status" value="1"/>
</dbReference>
<dbReference type="SUPFAM" id="SSF52172">
    <property type="entry name" value="CheY-like"/>
    <property type="match status" value="1"/>
</dbReference>
<evidence type="ECO:0000313" key="4">
    <source>
        <dbReference type="EMBL" id="BCR04788.1"/>
    </source>
</evidence>
<dbReference type="InterPro" id="IPR009875">
    <property type="entry name" value="PilZ_domain"/>
</dbReference>
<proteinExistence type="predicted"/>
<gene>
    <name evidence="4" type="ORF">DESUT3_18570</name>
</gene>
<dbReference type="Gene3D" id="3.40.50.2300">
    <property type="match status" value="1"/>
</dbReference>
<keyword evidence="5" id="KW-1185">Reference proteome</keyword>
<accession>A0ABN6DXC6</accession>
<reference evidence="4 5" key="2">
    <citation type="journal article" date="2021" name="Int. J. Syst. Evol. Microbiol.">
        <title>Isolation and Polyphasic Characterization of Desulfuromonas versatilis sp. Nov., an Electrogenic Bacteria Capable of Versatile Metabolism Isolated from a Graphene Oxide-Reducing Enrichment Culture.</title>
        <authorList>
            <person name="Xie L."/>
            <person name="Yoshida N."/>
            <person name="Ishii S."/>
            <person name="Meng L."/>
        </authorList>
    </citation>
    <scope>NUCLEOTIDE SEQUENCE [LARGE SCALE GENOMIC DNA]</scope>
    <source>
        <strain evidence="4 5">NIT-T3</strain>
    </source>
</reference>
<dbReference type="PANTHER" id="PTHR44591">
    <property type="entry name" value="STRESS RESPONSE REGULATOR PROTEIN 1"/>
    <property type="match status" value="1"/>
</dbReference>
<dbReference type="SUPFAM" id="SSF141371">
    <property type="entry name" value="PilZ domain-like"/>
    <property type="match status" value="1"/>
</dbReference>
<dbReference type="PROSITE" id="PS50110">
    <property type="entry name" value="RESPONSE_REGULATORY"/>
    <property type="match status" value="1"/>
</dbReference>
<sequence length="241" mass="26226">MANPKILLADESRFFTELELRFLKQTPAEITVARACSEVLDLSRKMMPALIYLAYSLADQDGATCCRTLKGDPDLARIPVVLIGDGTREAEMTKCKAAGADGLLTKPIERRSFLALGRQFLATVERREPRLPCRTPAFFSLLGKNGYGNTVDLSAGGVFIEYSGVVTPEARIQLNFTLPGRPSQIVGVSGRVAWINNGPELQRADMPPGFGVEFLDLSVDSAHQIEVFLKNLMGHASQGLG</sequence>
<dbReference type="PANTHER" id="PTHR44591:SF20">
    <property type="entry name" value="PROTEIN PILH"/>
    <property type="match status" value="1"/>
</dbReference>
<dbReference type="InterPro" id="IPR001789">
    <property type="entry name" value="Sig_transdc_resp-reg_receiver"/>
</dbReference>
<organism evidence="4 5">
    <name type="scientific">Desulfuromonas versatilis</name>
    <dbReference type="NCBI Taxonomy" id="2802975"/>
    <lineage>
        <taxon>Bacteria</taxon>
        <taxon>Pseudomonadati</taxon>
        <taxon>Thermodesulfobacteriota</taxon>
        <taxon>Desulfuromonadia</taxon>
        <taxon>Desulfuromonadales</taxon>
        <taxon>Desulfuromonadaceae</taxon>
        <taxon>Desulfuromonas</taxon>
    </lineage>
</organism>
<dbReference type="Gene3D" id="2.40.10.220">
    <property type="entry name" value="predicted glycosyltransferase like domains"/>
    <property type="match status" value="1"/>
</dbReference>
<keyword evidence="1" id="KW-0597">Phosphoprotein</keyword>
<evidence type="ECO:0000256" key="1">
    <source>
        <dbReference type="ARBA" id="ARBA00022553"/>
    </source>
</evidence>
<dbReference type="SMART" id="SM00448">
    <property type="entry name" value="REC"/>
    <property type="match status" value="1"/>
</dbReference>
<name>A0ABN6DXC6_9BACT</name>
<dbReference type="Proteomes" id="UP001319827">
    <property type="component" value="Chromosome"/>
</dbReference>
<dbReference type="Pfam" id="PF00072">
    <property type="entry name" value="Response_reg"/>
    <property type="match status" value="1"/>
</dbReference>
<protein>
    <submittedName>
        <fullName evidence="4">Two-component system response regulator</fullName>
    </submittedName>
</protein>
<feature type="domain" description="Response regulatory" evidence="3">
    <location>
        <begin position="5"/>
        <end position="121"/>
    </location>
</feature>
<dbReference type="EMBL" id="AP024355">
    <property type="protein sequence ID" value="BCR04788.1"/>
    <property type="molecule type" value="Genomic_DNA"/>
</dbReference>
<evidence type="ECO:0000259" key="3">
    <source>
        <dbReference type="PROSITE" id="PS50110"/>
    </source>
</evidence>
<dbReference type="RefSeq" id="WP_221252237.1">
    <property type="nucleotide sequence ID" value="NZ_AP024355.1"/>
</dbReference>
<comment type="caution">
    <text evidence="2">Lacks conserved residue(s) required for the propagation of feature annotation.</text>
</comment>
<evidence type="ECO:0000256" key="2">
    <source>
        <dbReference type="PROSITE-ProRule" id="PRU00169"/>
    </source>
</evidence>
<evidence type="ECO:0000313" key="5">
    <source>
        <dbReference type="Proteomes" id="UP001319827"/>
    </source>
</evidence>
<dbReference type="InterPro" id="IPR050595">
    <property type="entry name" value="Bact_response_regulator"/>
</dbReference>
<reference evidence="4 5" key="1">
    <citation type="journal article" date="2016" name="C (Basel)">
        <title>Selective Growth of and Electricity Production by Marine Exoelectrogenic Bacteria in Self-Aggregated Hydrogel of Microbially Reduced Graphene Oxide.</title>
        <authorList>
            <person name="Yoshida N."/>
            <person name="Goto Y."/>
            <person name="Miyata Y."/>
        </authorList>
    </citation>
    <scope>NUCLEOTIDE SEQUENCE [LARGE SCALE GENOMIC DNA]</scope>
    <source>
        <strain evidence="4 5">NIT-T3</strain>
    </source>
</reference>